<reference evidence="2" key="1">
    <citation type="submission" date="2018-07" db="EMBL/GenBank/DDBJ databases">
        <title>Genome sequencing of Paracoccus sp. SC2-6.</title>
        <authorList>
            <person name="Heo J."/>
            <person name="Kim S.-J."/>
            <person name="Kwon S.-W."/>
        </authorList>
    </citation>
    <scope>NUCLEOTIDE SEQUENCE [LARGE SCALE GENOMIC DNA]</scope>
    <source>
        <strain evidence="2">SC2-6</strain>
    </source>
</reference>
<protein>
    <submittedName>
        <fullName evidence="1">Uncharacterized protein</fullName>
    </submittedName>
</protein>
<organism evidence="1 2">
    <name type="scientific">Paracoccus suum</name>
    <dbReference type="NCBI Taxonomy" id="2259340"/>
    <lineage>
        <taxon>Bacteria</taxon>
        <taxon>Pseudomonadati</taxon>
        <taxon>Pseudomonadota</taxon>
        <taxon>Alphaproteobacteria</taxon>
        <taxon>Rhodobacterales</taxon>
        <taxon>Paracoccaceae</taxon>
        <taxon>Paracoccus</taxon>
    </lineage>
</organism>
<evidence type="ECO:0000313" key="1">
    <source>
        <dbReference type="EMBL" id="AXC48654.1"/>
    </source>
</evidence>
<name>A0A344PGZ9_9RHOB</name>
<dbReference type="KEGG" id="pars:DRW48_02170"/>
<keyword evidence="2" id="KW-1185">Reference proteome</keyword>
<sequence>MDPCGDGCKRGGKEAGRRRCEWMAAAEAARRRLRRAGHGLLVILALTQLPSDKRANGRR</sequence>
<accession>A0A344PGZ9</accession>
<dbReference type="EMBL" id="CP030918">
    <property type="protein sequence ID" value="AXC48654.1"/>
    <property type="molecule type" value="Genomic_DNA"/>
</dbReference>
<evidence type="ECO:0000313" key="2">
    <source>
        <dbReference type="Proteomes" id="UP000252023"/>
    </source>
</evidence>
<dbReference type="AlphaFoldDB" id="A0A344PGZ9"/>
<proteinExistence type="predicted"/>
<dbReference type="Proteomes" id="UP000252023">
    <property type="component" value="Chromosome"/>
</dbReference>
<gene>
    <name evidence="1" type="ORF">DRW48_02170</name>
</gene>